<proteinExistence type="predicted"/>
<protein>
    <submittedName>
        <fullName evidence="3">GIY-YIG nuclease family protein</fullName>
    </submittedName>
</protein>
<organism evidence="3">
    <name type="scientific">Enterobacter chuandaensis</name>
    <dbReference type="NCBI Taxonomy" id="2497875"/>
    <lineage>
        <taxon>Bacteria</taxon>
        <taxon>Pseudomonadati</taxon>
        <taxon>Pseudomonadota</taxon>
        <taxon>Gammaproteobacteria</taxon>
        <taxon>Enterobacterales</taxon>
        <taxon>Enterobacteriaceae</taxon>
        <taxon>Enterobacter</taxon>
        <taxon>Enterobacter cloacae complex</taxon>
    </lineage>
</organism>
<feature type="domain" description="Bacteriophage T5 Orf172 DNA-binding" evidence="1">
    <location>
        <begin position="42"/>
        <end position="122"/>
    </location>
</feature>
<gene>
    <name evidence="3" type="ORF">RQP59_10610</name>
    <name evidence="2" type="ORF">RQP59_14010</name>
</gene>
<dbReference type="KEGG" id="echu:RQP59_10610"/>
<dbReference type="Pfam" id="PF10544">
    <property type="entry name" value="T5orf172"/>
    <property type="match status" value="1"/>
</dbReference>
<dbReference type="KEGG" id="echu:RQP59_14010"/>
<dbReference type="SMART" id="SM00974">
    <property type="entry name" value="T5orf172"/>
    <property type="match status" value="1"/>
</dbReference>
<name>A0AA96M6Q3_9ENTR</name>
<evidence type="ECO:0000313" key="3">
    <source>
        <dbReference type="EMBL" id="WNS39970.1"/>
    </source>
</evidence>
<dbReference type="EMBL" id="CP135253">
    <property type="protein sequence ID" value="WNS36210.1"/>
    <property type="molecule type" value="Genomic_DNA"/>
</dbReference>
<sequence>MDQFTEAIMHLEPLTKQVGVLKTMDVPADFRMEGWVYVLSNPCMPGIYKIGMTTTSPEVRARELSSATGVPAPFKVEAAFYSHSPLEAEKEIHDALSEWRVNESREFFQLDLKEIIHACSCSCECQVGEKAEYIAIYHDFIIFESLSKINIPELFNEIGISVFGDKLAAAERLIRIGAETIFNIRRKSGVVIAVHDSNAYAIEPADEQALKEAMNEYQAYREELDRRGIYGPEQPVEF</sequence>
<evidence type="ECO:0000259" key="1">
    <source>
        <dbReference type="SMART" id="SM00974"/>
    </source>
</evidence>
<reference evidence="3" key="1">
    <citation type="submission" date="2023-09" db="EMBL/GenBank/DDBJ databases">
        <title>Coexistence of blaNDM-1 and blaKPC-2 in Enterobacter chuandaensis.</title>
        <authorList>
            <person name="Chen R."/>
        </authorList>
    </citation>
    <scope>NUCLEOTIDE SEQUENCE</scope>
    <source>
        <strain evidence="3">FAHZZU5885</strain>
    </source>
</reference>
<dbReference type="EMBL" id="CP135253">
    <property type="protein sequence ID" value="WNS39970.1"/>
    <property type="molecule type" value="Genomic_DNA"/>
</dbReference>
<evidence type="ECO:0000313" key="2">
    <source>
        <dbReference type="EMBL" id="WNS36210.1"/>
    </source>
</evidence>
<dbReference type="AlphaFoldDB" id="A0AA96M6Q3"/>
<dbReference type="RefSeq" id="WP_154819136.1">
    <property type="nucleotide sequence ID" value="NZ_CP135253.1"/>
</dbReference>
<accession>A0AA96M6Q3</accession>
<dbReference type="InterPro" id="IPR018306">
    <property type="entry name" value="Phage_T5_Orf172_DNA-bd"/>
</dbReference>